<evidence type="ECO:0000313" key="2">
    <source>
        <dbReference type="EMBL" id="PLN80044.1"/>
    </source>
</evidence>
<reference evidence="3" key="1">
    <citation type="submission" date="2017-12" db="EMBL/GenBank/DDBJ databases">
        <authorList>
            <consortium name="DOE Joint Genome Institute"/>
            <person name="Mondo S.J."/>
            <person name="Kjaerbolling I."/>
            <person name="Vesth T.C."/>
            <person name="Frisvad J.C."/>
            <person name="Nybo J.L."/>
            <person name="Theobald S."/>
            <person name="Kuo A."/>
            <person name="Bowyer P."/>
            <person name="Matsuda Y."/>
            <person name="Lyhne E.K."/>
            <person name="Kogle M.E."/>
            <person name="Clum A."/>
            <person name="Lipzen A."/>
            <person name="Salamov A."/>
            <person name="Ngan C.Y."/>
            <person name="Daum C."/>
            <person name="Chiniquy J."/>
            <person name="Barry K."/>
            <person name="LaButti K."/>
            <person name="Haridas S."/>
            <person name="Simmons B.A."/>
            <person name="Magnuson J.K."/>
            <person name="Mortensen U.H."/>
            <person name="Larsen T.O."/>
            <person name="Grigoriev I.V."/>
            <person name="Baker S.E."/>
            <person name="Andersen M.R."/>
            <person name="Nordberg H.P."/>
            <person name="Cantor M.N."/>
            <person name="Hua S.X."/>
        </authorList>
    </citation>
    <scope>NUCLEOTIDE SEQUENCE [LARGE SCALE GENOMIC DNA]</scope>
    <source>
        <strain evidence="3">IBT 19404</strain>
    </source>
</reference>
<dbReference type="AlphaFoldDB" id="A0A2J5HRY1"/>
<dbReference type="OrthoDB" id="5345625at2759"/>
<keyword evidence="3" id="KW-1185">Reference proteome</keyword>
<gene>
    <name evidence="2" type="ORF">BDW42DRAFT_171767</name>
</gene>
<protein>
    <submittedName>
        <fullName evidence="2">Uncharacterized protein</fullName>
    </submittedName>
</protein>
<feature type="compositionally biased region" description="Polar residues" evidence="1">
    <location>
        <begin position="117"/>
        <end position="133"/>
    </location>
</feature>
<evidence type="ECO:0000313" key="3">
    <source>
        <dbReference type="Proteomes" id="UP000235023"/>
    </source>
</evidence>
<feature type="region of interest" description="Disordered" evidence="1">
    <location>
        <begin position="200"/>
        <end position="221"/>
    </location>
</feature>
<dbReference type="Proteomes" id="UP000235023">
    <property type="component" value="Unassembled WGS sequence"/>
</dbReference>
<evidence type="ECO:0000256" key="1">
    <source>
        <dbReference type="SAM" id="MobiDB-lite"/>
    </source>
</evidence>
<feature type="compositionally biased region" description="Polar residues" evidence="1">
    <location>
        <begin position="204"/>
        <end position="221"/>
    </location>
</feature>
<dbReference type="EMBL" id="KZ559552">
    <property type="protein sequence ID" value="PLN80044.1"/>
    <property type="molecule type" value="Genomic_DNA"/>
</dbReference>
<sequence>MYHTFSPSPVKEGRRILGEKTPNACLSPAHHRHASASPVKPQLTTSPRKLLPSPSFAGQKRSIDQVDHDQTRVNKHGVLSPRKEAPRGPASQAEPQTLSTVPEDSPLSQEPRLDALNSETSQPQHEQTSSQTTERAESVSPETTIPEDPDTRKLFIQKKASLLRSRIQNAMRHVRDPQFDRRLSELEAHSRKYPRLARPDLLETPTQRKFTPHLSNDTATPSAVAPRALQPALELHPGLSSPPLSAGAAYLPDPLRTPTQKHHSRQGAHSPMQLSSPPASASRRRHADRGLNPNQTESREDGERQQSTPSQKGDGDGDGDGDAVDGLLKLMNTADQHGSPAPRTSWPTESVQR</sequence>
<feature type="region of interest" description="Disordered" evidence="1">
    <location>
        <begin position="1"/>
        <end position="153"/>
    </location>
</feature>
<name>A0A2J5HRY1_9EURO</name>
<accession>A0A2J5HRY1</accession>
<feature type="compositionally biased region" description="Polar residues" evidence="1">
    <location>
        <begin position="93"/>
        <end position="108"/>
    </location>
</feature>
<proteinExistence type="predicted"/>
<feature type="region of interest" description="Disordered" evidence="1">
    <location>
        <begin position="234"/>
        <end position="353"/>
    </location>
</feature>
<organism evidence="2 3">
    <name type="scientific">Aspergillus taichungensis</name>
    <dbReference type="NCBI Taxonomy" id="482145"/>
    <lineage>
        <taxon>Eukaryota</taxon>
        <taxon>Fungi</taxon>
        <taxon>Dikarya</taxon>
        <taxon>Ascomycota</taxon>
        <taxon>Pezizomycotina</taxon>
        <taxon>Eurotiomycetes</taxon>
        <taxon>Eurotiomycetidae</taxon>
        <taxon>Eurotiales</taxon>
        <taxon>Aspergillaceae</taxon>
        <taxon>Aspergillus</taxon>
        <taxon>Aspergillus subgen. Circumdati</taxon>
    </lineage>
</organism>
<feature type="compositionally biased region" description="Basic and acidic residues" evidence="1">
    <location>
        <begin position="61"/>
        <end position="72"/>
    </location>
</feature>